<feature type="domain" description="Integrase catalytic" evidence="1">
    <location>
        <begin position="186"/>
        <end position="347"/>
    </location>
</feature>
<comment type="caution">
    <text evidence="2">The sequence shown here is derived from an EMBL/GenBank/DDBJ whole genome shotgun (WGS) entry which is preliminary data.</text>
</comment>
<dbReference type="Pfam" id="PF00665">
    <property type="entry name" value="rve"/>
    <property type="match status" value="1"/>
</dbReference>
<reference evidence="2" key="1">
    <citation type="journal article" date="2012" name="Nat. Biotechnol.">
        <title>Draft genome sequence of pigeonpea (Cajanus cajan), an orphan legume crop of resource-poor farmers.</title>
        <authorList>
            <person name="Varshney R.K."/>
            <person name="Chen W."/>
            <person name="Li Y."/>
            <person name="Bharti A.K."/>
            <person name="Saxena R.K."/>
            <person name="Schlueter J.A."/>
            <person name="Donoghue M.T."/>
            <person name="Azam S."/>
            <person name="Fan G."/>
            <person name="Whaley A.M."/>
            <person name="Farmer A.D."/>
            <person name="Sheridan J."/>
            <person name="Iwata A."/>
            <person name="Tuteja R."/>
            <person name="Penmetsa R.V."/>
            <person name="Wu W."/>
            <person name="Upadhyaya H.D."/>
            <person name="Yang S.P."/>
            <person name="Shah T."/>
            <person name="Saxena K.B."/>
            <person name="Michael T."/>
            <person name="McCombie W.R."/>
            <person name="Yang B."/>
            <person name="Zhang G."/>
            <person name="Yang H."/>
            <person name="Wang J."/>
            <person name="Spillane C."/>
            <person name="Cook D.R."/>
            <person name="May G.D."/>
            <person name="Xu X."/>
            <person name="Jackson S.A."/>
        </authorList>
    </citation>
    <scope>NUCLEOTIDE SEQUENCE [LARGE SCALE GENOMIC DNA]</scope>
</reference>
<keyword evidence="3" id="KW-1185">Reference proteome</keyword>
<dbReference type="InterPro" id="IPR036397">
    <property type="entry name" value="RNaseH_sf"/>
</dbReference>
<dbReference type="OMA" id="YARRCHK"/>
<proteinExistence type="predicted"/>
<evidence type="ECO:0000313" key="3">
    <source>
        <dbReference type="Proteomes" id="UP000075243"/>
    </source>
</evidence>
<evidence type="ECO:0000313" key="2">
    <source>
        <dbReference type="EMBL" id="KYP77806.1"/>
    </source>
</evidence>
<dbReference type="Gene3D" id="1.10.340.70">
    <property type="match status" value="1"/>
</dbReference>
<dbReference type="GO" id="GO:0003676">
    <property type="term" value="F:nucleic acid binding"/>
    <property type="evidence" value="ECO:0007669"/>
    <property type="project" value="InterPro"/>
</dbReference>
<dbReference type="PANTHER" id="PTHR48475">
    <property type="entry name" value="RIBONUCLEASE H"/>
    <property type="match status" value="1"/>
</dbReference>
<accession>A0A151UEQ8</accession>
<dbReference type="Gene3D" id="3.30.420.10">
    <property type="entry name" value="Ribonuclease H-like superfamily/Ribonuclease H"/>
    <property type="match status" value="1"/>
</dbReference>
<dbReference type="Pfam" id="PF17921">
    <property type="entry name" value="Integrase_H2C2"/>
    <property type="match status" value="1"/>
</dbReference>
<sequence>MSQFESINVEHTSREGNQLADALATLSSMFAIKEGCEIPVIRIRRHETQAHFCTLEDKEDDHPWYFDIHQYIKEGKYPIGTSNNDKKTIRRRAIGFVIHENILYKKSFDFILLRCIGQKESRLLMKEVHEGTFGTHIAGHVMARKIMRVGYFWSTMEKDCISYARRCHKCQIYADNIQVPPSELNVMASPWPFSMWGMDIIGPIEPKASNGHRFILVAVDYFTKWVEATSYAHVTRKVVVNFVRKNIICRYGIHDKIITDNGSNLNNKMMTELYDSFKIQHHNSSPYRPKMNGAVEAINKNIKKIVQKMVVTYKDWHEMLPYALHGYRKSVRTSTGTTPFSLVYGMEAVLPIEVEIPSLRLLTEAKLPETKWVQTRFDQLNLIEEKRLDAICHGQTYERRIKRVQPRPFKEGDLVLRKLIPAQKDKIGKWTPNYEGPYVVKRAFSGGALILTNMDGEELACLVNSDAVKRFYA</sequence>
<organism evidence="2 3">
    <name type="scientific">Cajanus cajan</name>
    <name type="common">Pigeon pea</name>
    <name type="synonym">Cajanus indicus</name>
    <dbReference type="NCBI Taxonomy" id="3821"/>
    <lineage>
        <taxon>Eukaryota</taxon>
        <taxon>Viridiplantae</taxon>
        <taxon>Streptophyta</taxon>
        <taxon>Embryophyta</taxon>
        <taxon>Tracheophyta</taxon>
        <taxon>Spermatophyta</taxon>
        <taxon>Magnoliopsida</taxon>
        <taxon>eudicotyledons</taxon>
        <taxon>Gunneridae</taxon>
        <taxon>Pentapetalae</taxon>
        <taxon>rosids</taxon>
        <taxon>fabids</taxon>
        <taxon>Fabales</taxon>
        <taxon>Fabaceae</taxon>
        <taxon>Papilionoideae</taxon>
        <taxon>50 kb inversion clade</taxon>
        <taxon>NPAAA clade</taxon>
        <taxon>indigoferoid/millettioid clade</taxon>
        <taxon>Phaseoleae</taxon>
        <taxon>Cajanus</taxon>
    </lineage>
</organism>
<dbReference type="InterPro" id="IPR041588">
    <property type="entry name" value="Integrase_H2C2"/>
</dbReference>
<name>A0A151UEQ8_CAJCA</name>
<dbReference type="GO" id="GO:0015074">
    <property type="term" value="P:DNA integration"/>
    <property type="evidence" value="ECO:0007669"/>
    <property type="project" value="InterPro"/>
</dbReference>
<gene>
    <name evidence="2" type="ORF">KK1_049307</name>
</gene>
<dbReference type="InterPro" id="IPR001584">
    <property type="entry name" value="Integrase_cat-core"/>
</dbReference>
<dbReference type="EMBL" id="AGCT01034164">
    <property type="protein sequence ID" value="KYP77806.1"/>
    <property type="molecule type" value="Genomic_DNA"/>
</dbReference>
<dbReference type="InterPro" id="IPR012337">
    <property type="entry name" value="RNaseH-like_sf"/>
</dbReference>
<dbReference type="PROSITE" id="PS50994">
    <property type="entry name" value="INTEGRASE"/>
    <property type="match status" value="1"/>
</dbReference>
<dbReference type="Proteomes" id="UP000075243">
    <property type="component" value="Unassembled WGS sequence"/>
</dbReference>
<dbReference type="Gramene" id="C.cajan_46754.t">
    <property type="protein sequence ID" value="C.cajan_46754.t.cds1"/>
    <property type="gene ID" value="C.cajan_46754"/>
</dbReference>
<protein>
    <submittedName>
        <fullName evidence="2">Gypsy retrotransposon integrase-like protein 1</fullName>
    </submittedName>
</protein>
<evidence type="ECO:0000259" key="1">
    <source>
        <dbReference type="PROSITE" id="PS50994"/>
    </source>
</evidence>
<dbReference type="AlphaFoldDB" id="A0A151UEQ8"/>
<dbReference type="SUPFAM" id="SSF53098">
    <property type="entry name" value="Ribonuclease H-like"/>
    <property type="match status" value="1"/>
</dbReference>
<dbReference type="PANTHER" id="PTHR48475:SF1">
    <property type="entry name" value="RNASE H TYPE-1 DOMAIN-CONTAINING PROTEIN"/>
    <property type="match status" value="1"/>
</dbReference>